<dbReference type="EMBL" id="PYSV01000013">
    <property type="protein sequence ID" value="PTA67348.1"/>
    <property type="molecule type" value="Genomic_DNA"/>
</dbReference>
<evidence type="ECO:0000259" key="2">
    <source>
        <dbReference type="Pfam" id="PF00144"/>
    </source>
</evidence>
<sequence>MGPSAAPGAAGPLYSGRVTPLPRTSPEAQGLSSRAVLAWLDALEASGLELHGFVLLRAGAVVAEGHWAPYAPQQVHHLYSLSKSVTALAVGALVADGRVRVADRLVDHFPDDLPVPVPPHLAAMRIEDLLTMRTGHAEDVTGALMAAPDGDWVRAFLAQPVAHPPGTHFVYNSAATFMLSALVERLCGQSLLAFLHPRLLAPLGIEHARWVANAQGIHLGGWGLHLTTEGVARLGQLCLQRGEWAGQALLPAGWMDAATRAQVPPGDDPDSDWAQGYGYQFWRCRHGAYRADGAFGQFCVVMPEPQAVLAITANVPDMQGVLNHVWTHLHAAMGAGTCPEDPAALAALRARCAGLHLPLPAPGAVWNGPVQPATFVFEPNEVGLAALRVEAGPGGCYITFTDERGEHALEAGVGEWRESRTTAWPVSEEPVLARAGLTHQGELHVMAVWIEAGFHWTVAVDEAAGTLSLQLPATMGFAGRPLRAVRAAPNPAF</sequence>
<feature type="compositionally biased region" description="Low complexity" evidence="1">
    <location>
        <begin position="1"/>
        <end position="12"/>
    </location>
</feature>
<reference evidence="3 4" key="1">
    <citation type="submission" date="2018-03" db="EMBL/GenBank/DDBJ databases">
        <title>Draft genome of Deinococcus sp. OD32.</title>
        <authorList>
            <person name="Wang X.-P."/>
            <person name="Du Z.-J."/>
        </authorList>
    </citation>
    <scope>NUCLEOTIDE SEQUENCE [LARGE SCALE GENOMIC DNA]</scope>
    <source>
        <strain evidence="3 4">OD32</strain>
    </source>
</reference>
<dbReference type="Proteomes" id="UP000240317">
    <property type="component" value="Unassembled WGS sequence"/>
</dbReference>
<feature type="domain" description="Beta-lactamase-related" evidence="2">
    <location>
        <begin position="55"/>
        <end position="317"/>
    </location>
</feature>
<gene>
    <name evidence="3" type="ORF">C8263_13720</name>
</gene>
<dbReference type="InterPro" id="IPR001466">
    <property type="entry name" value="Beta-lactam-related"/>
</dbReference>
<keyword evidence="4" id="KW-1185">Reference proteome</keyword>
<dbReference type="InterPro" id="IPR012338">
    <property type="entry name" value="Beta-lactam/transpept-like"/>
</dbReference>
<dbReference type="AlphaFoldDB" id="A0A2T3W638"/>
<comment type="caution">
    <text evidence="3">The sequence shown here is derived from an EMBL/GenBank/DDBJ whole genome shotgun (WGS) entry which is preliminary data.</text>
</comment>
<name>A0A2T3W638_9DEIO</name>
<evidence type="ECO:0000313" key="4">
    <source>
        <dbReference type="Proteomes" id="UP000240317"/>
    </source>
</evidence>
<dbReference type="Gene3D" id="3.40.710.10">
    <property type="entry name" value="DD-peptidase/beta-lactamase superfamily"/>
    <property type="match status" value="1"/>
</dbReference>
<dbReference type="GO" id="GO:0016787">
    <property type="term" value="F:hydrolase activity"/>
    <property type="evidence" value="ECO:0007669"/>
    <property type="project" value="UniProtKB-KW"/>
</dbReference>
<dbReference type="PANTHER" id="PTHR43283">
    <property type="entry name" value="BETA-LACTAMASE-RELATED"/>
    <property type="match status" value="1"/>
</dbReference>
<evidence type="ECO:0000256" key="1">
    <source>
        <dbReference type="SAM" id="MobiDB-lite"/>
    </source>
</evidence>
<dbReference type="PANTHER" id="PTHR43283:SF7">
    <property type="entry name" value="BETA-LACTAMASE-RELATED DOMAIN-CONTAINING PROTEIN"/>
    <property type="match status" value="1"/>
</dbReference>
<evidence type="ECO:0000313" key="3">
    <source>
        <dbReference type="EMBL" id="PTA67348.1"/>
    </source>
</evidence>
<dbReference type="Pfam" id="PF00144">
    <property type="entry name" value="Beta-lactamase"/>
    <property type="match status" value="1"/>
</dbReference>
<dbReference type="InterPro" id="IPR050789">
    <property type="entry name" value="Diverse_Enzym_Activities"/>
</dbReference>
<organism evidence="3 4">
    <name type="scientific">Deinococcus arcticus</name>
    <dbReference type="NCBI Taxonomy" id="2136176"/>
    <lineage>
        <taxon>Bacteria</taxon>
        <taxon>Thermotogati</taxon>
        <taxon>Deinococcota</taxon>
        <taxon>Deinococci</taxon>
        <taxon>Deinococcales</taxon>
        <taxon>Deinococcaceae</taxon>
        <taxon>Deinococcus</taxon>
    </lineage>
</organism>
<accession>A0A2T3W638</accession>
<protein>
    <submittedName>
        <fullName evidence="3">Serine hydrolase</fullName>
    </submittedName>
</protein>
<proteinExistence type="predicted"/>
<feature type="region of interest" description="Disordered" evidence="1">
    <location>
        <begin position="1"/>
        <end position="27"/>
    </location>
</feature>
<keyword evidence="3" id="KW-0378">Hydrolase</keyword>
<dbReference type="SUPFAM" id="SSF56601">
    <property type="entry name" value="beta-lactamase/transpeptidase-like"/>
    <property type="match status" value="1"/>
</dbReference>